<protein>
    <submittedName>
        <fullName evidence="1">Uncharacterized protein</fullName>
    </submittedName>
</protein>
<proteinExistence type="predicted"/>
<gene>
    <name evidence="1" type="ORF">S12H4_44264</name>
</gene>
<comment type="caution">
    <text evidence="1">The sequence shown here is derived from an EMBL/GenBank/DDBJ whole genome shotgun (WGS) entry which is preliminary data.</text>
</comment>
<dbReference type="AlphaFoldDB" id="X1VV55"/>
<organism evidence="1">
    <name type="scientific">marine sediment metagenome</name>
    <dbReference type="NCBI Taxonomy" id="412755"/>
    <lineage>
        <taxon>unclassified sequences</taxon>
        <taxon>metagenomes</taxon>
        <taxon>ecological metagenomes</taxon>
    </lineage>
</organism>
<name>X1VV55_9ZZZZ</name>
<accession>X1VV55</accession>
<reference evidence="1" key="1">
    <citation type="journal article" date="2014" name="Front. Microbiol.">
        <title>High frequency of phylogenetically diverse reductive dehalogenase-homologous genes in deep subseafloor sedimentary metagenomes.</title>
        <authorList>
            <person name="Kawai M."/>
            <person name="Futagami T."/>
            <person name="Toyoda A."/>
            <person name="Takaki Y."/>
            <person name="Nishi S."/>
            <person name="Hori S."/>
            <person name="Arai W."/>
            <person name="Tsubouchi T."/>
            <person name="Morono Y."/>
            <person name="Uchiyama I."/>
            <person name="Ito T."/>
            <person name="Fujiyama A."/>
            <person name="Inagaki F."/>
            <person name="Takami H."/>
        </authorList>
    </citation>
    <scope>NUCLEOTIDE SEQUENCE</scope>
    <source>
        <strain evidence="1">Expedition CK06-06</strain>
    </source>
</reference>
<feature type="non-terminal residue" evidence="1">
    <location>
        <position position="1"/>
    </location>
</feature>
<evidence type="ECO:0000313" key="1">
    <source>
        <dbReference type="EMBL" id="GAJ14305.1"/>
    </source>
</evidence>
<dbReference type="EMBL" id="BARW01027260">
    <property type="protein sequence ID" value="GAJ14305.1"/>
    <property type="molecule type" value="Genomic_DNA"/>
</dbReference>
<sequence length="39" mass="4506">STYDLEFIDEFPIPEVKRIADFIVWKPINGLINIEAKGN</sequence>